<dbReference type="InterPro" id="IPR003607">
    <property type="entry name" value="HD/PDEase_dom"/>
</dbReference>
<dbReference type="SMART" id="SM00471">
    <property type="entry name" value="HDc"/>
    <property type="match status" value="1"/>
</dbReference>
<dbReference type="AlphaFoldDB" id="A0A419W444"/>
<dbReference type="SUPFAM" id="SSF109604">
    <property type="entry name" value="HD-domain/PDEase-like"/>
    <property type="match status" value="1"/>
</dbReference>
<comment type="caution">
    <text evidence="2">The sequence shown here is derived from an EMBL/GenBank/DDBJ whole genome shotgun (WGS) entry which is preliminary data.</text>
</comment>
<dbReference type="OrthoDB" id="5728337at2"/>
<dbReference type="Pfam" id="PF01966">
    <property type="entry name" value="HD"/>
    <property type="match status" value="1"/>
</dbReference>
<dbReference type="Gene3D" id="1.10.3210.10">
    <property type="entry name" value="Hypothetical protein af1432"/>
    <property type="match status" value="1"/>
</dbReference>
<keyword evidence="3" id="KW-1185">Reference proteome</keyword>
<organism evidence="2 3">
    <name type="scientific">Mangrovibacterium diazotrophicum</name>
    <dbReference type="NCBI Taxonomy" id="1261403"/>
    <lineage>
        <taxon>Bacteria</taxon>
        <taxon>Pseudomonadati</taxon>
        <taxon>Bacteroidota</taxon>
        <taxon>Bacteroidia</taxon>
        <taxon>Marinilabiliales</taxon>
        <taxon>Prolixibacteraceae</taxon>
        <taxon>Mangrovibacterium</taxon>
    </lineage>
</organism>
<reference evidence="2 3" key="1">
    <citation type="submission" date="2018-09" db="EMBL/GenBank/DDBJ databases">
        <title>Genomic Encyclopedia of Archaeal and Bacterial Type Strains, Phase II (KMG-II): from individual species to whole genera.</title>
        <authorList>
            <person name="Goeker M."/>
        </authorList>
    </citation>
    <scope>NUCLEOTIDE SEQUENCE [LARGE SCALE GENOMIC DNA]</scope>
    <source>
        <strain evidence="2 3">DSM 27148</strain>
    </source>
</reference>
<dbReference type="RefSeq" id="WP_120271636.1">
    <property type="nucleotide sequence ID" value="NZ_RAPN01000001.1"/>
</dbReference>
<accession>A0A419W444</accession>
<dbReference type="CDD" id="cd00077">
    <property type="entry name" value="HDc"/>
    <property type="match status" value="1"/>
</dbReference>
<name>A0A419W444_9BACT</name>
<dbReference type="GO" id="GO:0016787">
    <property type="term" value="F:hydrolase activity"/>
    <property type="evidence" value="ECO:0007669"/>
    <property type="project" value="UniProtKB-KW"/>
</dbReference>
<dbReference type="EMBL" id="RAPN01000001">
    <property type="protein sequence ID" value="RKD90217.1"/>
    <property type="molecule type" value="Genomic_DNA"/>
</dbReference>
<evidence type="ECO:0000313" key="3">
    <source>
        <dbReference type="Proteomes" id="UP000283387"/>
    </source>
</evidence>
<protein>
    <submittedName>
        <fullName evidence="2">Putative metal-dependent HD superfamily phosphohydrolase</fullName>
    </submittedName>
</protein>
<keyword evidence="2" id="KW-0378">Hydrolase</keyword>
<proteinExistence type="predicted"/>
<feature type="domain" description="HD/PDEase" evidence="1">
    <location>
        <begin position="22"/>
        <end position="135"/>
    </location>
</feature>
<sequence>MDINQLKNYILENFQQCIPENLSYHGMHHTLNVLEVCGQYIDRMGVGEPDANLLRTAALFHDLGFTRSYNNHEEHSVDIAQETLPGLGYSDDEIAVIAGIIRATKIPQQPTTVLEKIIGDSDLDYLGTTAFYETGETLFHELVANGKLSDREEWDRLQVQFLKSHRYHTAFAREHREPVKQLHLQQILDKWSWND</sequence>
<gene>
    <name evidence="2" type="ORF">BC643_0553</name>
</gene>
<evidence type="ECO:0000259" key="1">
    <source>
        <dbReference type="SMART" id="SM00471"/>
    </source>
</evidence>
<dbReference type="InterPro" id="IPR006674">
    <property type="entry name" value="HD_domain"/>
</dbReference>
<dbReference type="Proteomes" id="UP000283387">
    <property type="component" value="Unassembled WGS sequence"/>
</dbReference>
<evidence type="ECO:0000313" key="2">
    <source>
        <dbReference type="EMBL" id="RKD90217.1"/>
    </source>
</evidence>